<organism evidence="2 3">
    <name type="scientific">Marmota marmota marmota</name>
    <name type="common">Alpine marmot</name>
    <dbReference type="NCBI Taxonomy" id="9994"/>
    <lineage>
        <taxon>Eukaryota</taxon>
        <taxon>Metazoa</taxon>
        <taxon>Chordata</taxon>
        <taxon>Craniata</taxon>
        <taxon>Vertebrata</taxon>
        <taxon>Euteleostomi</taxon>
        <taxon>Mammalia</taxon>
        <taxon>Eutheria</taxon>
        <taxon>Euarchontoglires</taxon>
        <taxon>Glires</taxon>
        <taxon>Rodentia</taxon>
        <taxon>Sciuromorpha</taxon>
        <taxon>Sciuridae</taxon>
        <taxon>Xerinae</taxon>
        <taxon>Marmotini</taxon>
        <taxon>Marmota</taxon>
    </lineage>
</organism>
<dbReference type="GeneTree" id="ENSGT00690000103860"/>
<sequence>MEAGGFPWGSPGPAFRQEQWEDLSEQPVCVQGVLSLTASLCLLFSVWCHLSRLMERDGRFADEHAERRAGGLLDFMVPNEDTRQEEVQPREMGTEDPPPIGRQPGTRPALRFLKCQSPASAQRTPHQKTGGRQVALCGMRNLAEHVKGEPAPPGMTTAPLALEHMILTHRVVVSSCPSSDVALHEIKGQMRVGARAGELQGWEVWLEQGPSRGRF</sequence>
<evidence type="ECO:0000313" key="3">
    <source>
        <dbReference type="Proteomes" id="UP000694407"/>
    </source>
</evidence>
<protein>
    <submittedName>
        <fullName evidence="2">Uncharacterized protein</fullName>
    </submittedName>
</protein>
<accession>A0A8C5Z8Z6</accession>
<dbReference type="AlphaFoldDB" id="A0A8C5Z8Z6"/>
<dbReference type="Proteomes" id="UP000694407">
    <property type="component" value="Unplaced"/>
</dbReference>
<keyword evidence="3" id="KW-1185">Reference proteome</keyword>
<name>A0A8C5Z8Z6_MARMA</name>
<proteinExistence type="predicted"/>
<reference evidence="2" key="2">
    <citation type="submission" date="2025-09" db="UniProtKB">
        <authorList>
            <consortium name="Ensembl"/>
        </authorList>
    </citation>
    <scope>IDENTIFICATION</scope>
</reference>
<evidence type="ECO:0000313" key="2">
    <source>
        <dbReference type="Ensembl" id="ENSMMMP00000010147.1"/>
    </source>
</evidence>
<feature type="region of interest" description="Disordered" evidence="1">
    <location>
        <begin position="82"/>
        <end position="102"/>
    </location>
</feature>
<dbReference type="Ensembl" id="ENSMMMT00000011575.1">
    <property type="protein sequence ID" value="ENSMMMP00000010147.1"/>
    <property type="gene ID" value="ENSMMMG00000009041.1"/>
</dbReference>
<evidence type="ECO:0000256" key="1">
    <source>
        <dbReference type="SAM" id="MobiDB-lite"/>
    </source>
</evidence>
<feature type="compositionally biased region" description="Basic and acidic residues" evidence="1">
    <location>
        <begin position="82"/>
        <end position="93"/>
    </location>
</feature>
<reference evidence="2" key="1">
    <citation type="submission" date="2025-08" db="UniProtKB">
        <authorList>
            <consortium name="Ensembl"/>
        </authorList>
    </citation>
    <scope>IDENTIFICATION</scope>
</reference>